<evidence type="ECO:0000259" key="6">
    <source>
        <dbReference type="Pfam" id="PF05670"/>
    </source>
</evidence>
<dbReference type="GO" id="GO:1990112">
    <property type="term" value="C:RQC complex"/>
    <property type="evidence" value="ECO:0007669"/>
    <property type="project" value="TreeGrafter"/>
</dbReference>
<evidence type="ECO:0000256" key="2">
    <source>
        <dbReference type="ARBA" id="ARBA00022730"/>
    </source>
</evidence>
<evidence type="ECO:0000256" key="3">
    <source>
        <dbReference type="ARBA" id="ARBA00022884"/>
    </source>
</evidence>
<dbReference type="InterPro" id="IPR043682">
    <property type="entry name" value="RqcH_bacterial"/>
</dbReference>
<dbReference type="RefSeq" id="WP_154430757.1">
    <property type="nucleotide sequence ID" value="NZ_VUNI01000026.1"/>
</dbReference>
<protein>
    <recommendedName>
        <fullName evidence="5">Rqc2 homolog RqcH</fullName>
        <shortName evidence="5">RqcH</shortName>
    </recommendedName>
</protein>
<dbReference type="Proteomes" id="UP000474024">
    <property type="component" value="Unassembled WGS sequence"/>
</dbReference>
<feature type="coiled-coil region" evidence="5">
    <location>
        <begin position="392"/>
        <end position="419"/>
    </location>
</feature>
<accession>A0A6L5YTU6</accession>
<dbReference type="GO" id="GO:0043023">
    <property type="term" value="F:ribosomal large subunit binding"/>
    <property type="evidence" value="ECO:0007669"/>
    <property type="project" value="UniProtKB-UniRule"/>
</dbReference>
<keyword evidence="4 5" id="KW-0648">Protein biosynthesis</keyword>
<comment type="function">
    <text evidence="5">Key component of the ribosome quality control system (RQC), a ribosome-associated complex that mediates the extraction of incompletely synthesized nascent chains from stalled ribosomes and their subsequent degradation. RqcH recruits Ala-charged tRNA, and with RqcP directs the elongation of stalled nascent chains on 50S ribosomal subunits, leading to non-templated C-terminal alanine extensions (Ala tail). The Ala tail promotes nascent chain degradation. May add between 1 and at least 8 Ala residues. Binds to stalled 50S ribosomal subunits.</text>
</comment>
<dbReference type="InterPro" id="IPR008532">
    <property type="entry name" value="NFACT_RNA-bd"/>
</dbReference>
<feature type="domain" description="NFACT RNA-binding" evidence="6">
    <location>
        <begin position="459"/>
        <end position="553"/>
    </location>
</feature>
<dbReference type="InterPro" id="IPR051608">
    <property type="entry name" value="RQC_Subunit_NEMF"/>
</dbReference>
<dbReference type="GO" id="GO:0019843">
    <property type="term" value="F:rRNA binding"/>
    <property type="evidence" value="ECO:0007669"/>
    <property type="project" value="UniProtKB-UniRule"/>
</dbReference>
<comment type="similarity">
    <text evidence="5">Belongs to the NEMF family.</text>
</comment>
<keyword evidence="1 5" id="KW-0820">tRNA-binding</keyword>
<dbReference type="EMBL" id="VUNI01000026">
    <property type="protein sequence ID" value="MST75788.1"/>
    <property type="molecule type" value="Genomic_DNA"/>
</dbReference>
<organism evidence="7 8">
    <name type="scientific">Roseburia porci</name>
    <dbReference type="NCBI Taxonomy" id="2605790"/>
    <lineage>
        <taxon>Bacteria</taxon>
        <taxon>Bacillati</taxon>
        <taxon>Bacillota</taxon>
        <taxon>Clostridia</taxon>
        <taxon>Lachnospirales</taxon>
        <taxon>Lachnospiraceae</taxon>
        <taxon>Roseburia</taxon>
    </lineage>
</organism>
<comment type="subunit">
    <text evidence="5">Associates with stalled 50S ribosomal subunits. Binds to RqcP.</text>
</comment>
<evidence type="ECO:0000256" key="1">
    <source>
        <dbReference type="ARBA" id="ARBA00022555"/>
    </source>
</evidence>
<dbReference type="PANTHER" id="PTHR15239">
    <property type="entry name" value="NUCLEAR EXPORT MEDIATOR FACTOR NEMF"/>
    <property type="match status" value="1"/>
</dbReference>
<sequence length="581" mass="66745">MALDGIVISNLVYELNQTILNAKISKIAQPENDELLLTCKGSNGQYRLAMSASASLPFVYLTSENKPSPMTAPTFCMVLRKHIANGRITRIYQPHMERIIHFEIEHLNEMGDLCKKSLIIELMGKHSNIIFCKDDGTIIDSIKHVSSMMSSLREVLPGKMYFIPSTQDQKHNPLMVSREEVLSIIKNKPLSLTKAIYSSFTGISPLIASEIAHRAGVDGDQPTAAFSEDELLHVANHFCWFMDEIKNEQYHPAIIRKGREPIEFSAVKLTQYQDYDCKEYDSISSVLEMYYSEKNVYTRIRQKSVDLRRIVTTALERNQKKFQLQQKQLKDTDKREKYKVYGELINAYGYQLEEGSKELVAPNYYDNDKLIKIPLDPALTPLENSKKYFDRYGKLKRTYEALTELIQETQNEILHLESIQNSLDIALSSDDLVQIKEELIEYGYIKKNRNAQKTKIKSKPFHYISSDGYDIYVGKNNYQNDELTFKFATGNDWWFHAKGMPGSHVIVKSKNEELPDRVFEEAGKLAAFYSKGRDADKVEVDYLQKKNVKKPNGSAPGFVVYYTNYSLTIHPDISELKLMES</sequence>
<keyword evidence="2 5" id="KW-0699">rRNA-binding</keyword>
<keyword evidence="5" id="KW-0175">Coiled coil</keyword>
<dbReference type="GO" id="GO:0072344">
    <property type="term" value="P:rescue of stalled ribosome"/>
    <property type="evidence" value="ECO:0007669"/>
    <property type="project" value="UniProtKB-UniRule"/>
</dbReference>
<dbReference type="Gene3D" id="2.30.310.10">
    <property type="entry name" value="ibrinogen binding protein from staphylococcus aureus domain"/>
    <property type="match status" value="1"/>
</dbReference>
<dbReference type="Gene3D" id="1.10.8.50">
    <property type="match status" value="1"/>
</dbReference>
<dbReference type="Pfam" id="PF05670">
    <property type="entry name" value="NFACT-R_1"/>
    <property type="match status" value="1"/>
</dbReference>
<dbReference type="PANTHER" id="PTHR15239:SF6">
    <property type="entry name" value="RIBOSOME QUALITY CONTROL COMPLEX SUBUNIT NEMF"/>
    <property type="match status" value="1"/>
</dbReference>
<evidence type="ECO:0000256" key="5">
    <source>
        <dbReference type="HAMAP-Rule" id="MF_00844"/>
    </source>
</evidence>
<dbReference type="HAMAP" id="MF_00844_B">
    <property type="entry name" value="RqcH_B"/>
    <property type="match status" value="1"/>
</dbReference>
<dbReference type="AlphaFoldDB" id="A0A6L5YTU6"/>
<gene>
    <name evidence="5" type="primary">rqcH</name>
    <name evidence="7" type="ORF">FYJ75_12435</name>
</gene>
<reference evidence="7 8" key="1">
    <citation type="submission" date="2019-08" db="EMBL/GenBank/DDBJ databases">
        <title>In-depth cultivation of the pig gut microbiome towards novel bacterial diversity and tailored functional studies.</title>
        <authorList>
            <person name="Wylensek D."/>
            <person name="Hitch T.C.A."/>
            <person name="Clavel T."/>
        </authorList>
    </citation>
    <scope>NUCLEOTIDE SEQUENCE [LARGE SCALE GENOMIC DNA]</scope>
    <source>
        <strain evidence="7 8">MUC/MUC-530-WT-4D</strain>
    </source>
</reference>
<evidence type="ECO:0000256" key="4">
    <source>
        <dbReference type="ARBA" id="ARBA00022917"/>
    </source>
</evidence>
<name>A0A6L5YTU6_9FIRM</name>
<keyword evidence="3 5" id="KW-0694">RNA-binding</keyword>
<comment type="caution">
    <text evidence="7">The sequence shown here is derived from an EMBL/GenBank/DDBJ whole genome shotgun (WGS) entry which is preliminary data.</text>
</comment>
<dbReference type="Pfam" id="PF05833">
    <property type="entry name" value="NFACT_N"/>
    <property type="match status" value="1"/>
</dbReference>
<dbReference type="GO" id="GO:0000049">
    <property type="term" value="F:tRNA binding"/>
    <property type="evidence" value="ECO:0007669"/>
    <property type="project" value="UniProtKB-UniRule"/>
</dbReference>
<evidence type="ECO:0000313" key="7">
    <source>
        <dbReference type="EMBL" id="MST75788.1"/>
    </source>
</evidence>
<keyword evidence="8" id="KW-1185">Reference proteome</keyword>
<proteinExistence type="inferred from homology"/>
<evidence type="ECO:0000313" key="8">
    <source>
        <dbReference type="Proteomes" id="UP000474024"/>
    </source>
</evidence>